<feature type="transmembrane region" description="Helical" evidence="9">
    <location>
        <begin position="284"/>
        <end position="301"/>
    </location>
</feature>
<evidence type="ECO:0008006" key="15">
    <source>
        <dbReference type="Google" id="ProtNLM"/>
    </source>
</evidence>
<dbReference type="EnsemblMetazoa" id="XM_020000517.1">
    <property type="protein sequence ID" value="XP_019856076.1"/>
    <property type="gene ID" value="LOC100633096"/>
</dbReference>
<dbReference type="InParanoid" id="A0A1X7U5J7"/>
<dbReference type="Pfam" id="PF21883">
    <property type="entry name" value="WLS_GOLD"/>
    <property type="match status" value="1"/>
</dbReference>
<dbReference type="GO" id="GO:0006886">
    <property type="term" value="P:intracellular protein transport"/>
    <property type="evidence" value="ECO:0007669"/>
    <property type="project" value="TreeGrafter"/>
</dbReference>
<keyword evidence="10" id="KW-0732">Signal</keyword>
<dbReference type="GO" id="GO:0016055">
    <property type="term" value="P:Wnt signaling pathway"/>
    <property type="evidence" value="ECO:0007669"/>
    <property type="project" value="UniProtKB-KW"/>
</dbReference>
<protein>
    <recommendedName>
        <fullName evidence="15">Protein wntless</fullName>
    </recommendedName>
</protein>
<dbReference type="Pfam" id="PF06664">
    <property type="entry name" value="WLS-like_TM"/>
    <property type="match status" value="1"/>
</dbReference>
<dbReference type="InterPro" id="IPR053936">
    <property type="entry name" value="WLS_GOLD"/>
</dbReference>
<evidence type="ECO:0000313" key="13">
    <source>
        <dbReference type="EnsemblMetazoa" id="Aqu2.1.22804_001"/>
    </source>
</evidence>
<dbReference type="OrthoDB" id="5804250at2759"/>
<evidence type="ECO:0000259" key="12">
    <source>
        <dbReference type="Pfam" id="PF21883"/>
    </source>
</evidence>
<feature type="transmembrane region" description="Helical" evidence="9">
    <location>
        <begin position="252"/>
        <end position="272"/>
    </location>
</feature>
<feature type="domain" description="Wntless-like transmembrane" evidence="11">
    <location>
        <begin position="214"/>
        <end position="465"/>
    </location>
</feature>
<reference evidence="13" key="2">
    <citation type="submission" date="2017-05" db="UniProtKB">
        <authorList>
            <consortium name="EnsemblMetazoa"/>
        </authorList>
    </citation>
    <scope>IDENTIFICATION</scope>
</reference>
<dbReference type="GO" id="GO:0000139">
    <property type="term" value="C:Golgi membrane"/>
    <property type="evidence" value="ECO:0007669"/>
    <property type="project" value="UniProtKB-SubCell"/>
</dbReference>
<evidence type="ECO:0000313" key="14">
    <source>
        <dbReference type="Proteomes" id="UP000007879"/>
    </source>
</evidence>
<evidence type="ECO:0000256" key="2">
    <source>
        <dbReference type="ARBA" id="ARBA00008148"/>
    </source>
</evidence>
<keyword evidence="8 9" id="KW-0472">Membrane</keyword>
<comment type="subcellular location">
    <subcellularLocation>
        <location evidence="1">Golgi apparatus membrane</location>
        <topology evidence="1">Multi-pass membrane protein</topology>
    </subcellularLocation>
</comment>
<feature type="transmembrane region" description="Helical" evidence="9">
    <location>
        <begin position="409"/>
        <end position="432"/>
    </location>
</feature>
<feature type="transmembrane region" description="Helical" evidence="9">
    <location>
        <begin position="219"/>
        <end position="240"/>
    </location>
</feature>
<evidence type="ECO:0000256" key="4">
    <source>
        <dbReference type="ARBA" id="ARBA00022687"/>
    </source>
</evidence>
<dbReference type="FunCoup" id="A0A1X7U5J7">
    <property type="interactions" value="25"/>
</dbReference>
<feature type="domain" description="Wntless GOLD" evidence="12">
    <location>
        <begin position="80"/>
        <end position="213"/>
    </location>
</feature>
<keyword evidence="3" id="KW-0217">Developmental protein</keyword>
<feature type="transmembrane region" description="Helical" evidence="9">
    <location>
        <begin position="452"/>
        <end position="476"/>
    </location>
</feature>
<sequence length="481" mass="54502">MCRVIVIILILSAVTVGLYTLGAIGPSITVSEEFGLKDCDIALGSLGYPFISTDSCEANGGQLLSENYRDTVPSDRGRHLYYLTVPVKRTHRIMSRWYQYLLADLNVVLKPDYIKKMKEAGPSLIVYEVAIGYRDDSESDWQLLSSGNSSRILECVPNDWGVLICDHFPLFELWSVYHKHYIINMRFLWLPIVSDYPTDNSVIKEMSLMEIHQNPQFTYVWFILKTVFFSLSFLSFAYSYNKRKLSLYHKSLLVLNVSLLFFNMPVEWFSLLIDVPWITLLNDLRQGLLTLVIMIFWTLVINNHDVQESGIQSVIHSLVFASLTALGLLVYELCERGIQVFLPFYSLWGSSYGRGLIYVSVGVASISCILYIISLVINFVKIRRKIHNKLEGVANSNKGKLLQGLNEHLLITIFTAVAGLCGYILPVEVFLLHGFHGNTDLSLYGAITVGNYGLWNCYIFIVTFLSSSTVTGYKILSASDE</sequence>
<evidence type="ECO:0000256" key="7">
    <source>
        <dbReference type="ARBA" id="ARBA00023034"/>
    </source>
</evidence>
<keyword evidence="14" id="KW-1185">Reference proteome</keyword>
<evidence type="ECO:0000256" key="3">
    <source>
        <dbReference type="ARBA" id="ARBA00022473"/>
    </source>
</evidence>
<evidence type="ECO:0000256" key="6">
    <source>
        <dbReference type="ARBA" id="ARBA00022989"/>
    </source>
</evidence>
<dbReference type="AlphaFoldDB" id="A0A1X7U5J7"/>
<reference evidence="14" key="1">
    <citation type="journal article" date="2010" name="Nature">
        <title>The Amphimedon queenslandica genome and the evolution of animal complexity.</title>
        <authorList>
            <person name="Srivastava M."/>
            <person name="Simakov O."/>
            <person name="Chapman J."/>
            <person name="Fahey B."/>
            <person name="Gauthier M.E."/>
            <person name="Mitros T."/>
            <person name="Richards G.S."/>
            <person name="Conaco C."/>
            <person name="Dacre M."/>
            <person name="Hellsten U."/>
            <person name="Larroux C."/>
            <person name="Putnam N.H."/>
            <person name="Stanke M."/>
            <person name="Adamska M."/>
            <person name="Darling A."/>
            <person name="Degnan S.M."/>
            <person name="Oakley T.H."/>
            <person name="Plachetzki D.C."/>
            <person name="Zhai Y."/>
            <person name="Adamski M."/>
            <person name="Calcino A."/>
            <person name="Cummins S.F."/>
            <person name="Goodstein D.M."/>
            <person name="Harris C."/>
            <person name="Jackson D.J."/>
            <person name="Leys S.P."/>
            <person name="Shu S."/>
            <person name="Woodcroft B.J."/>
            <person name="Vervoort M."/>
            <person name="Kosik K.S."/>
            <person name="Manning G."/>
            <person name="Degnan B.M."/>
            <person name="Rokhsar D.S."/>
        </authorList>
    </citation>
    <scope>NUCLEOTIDE SEQUENCE [LARGE SCALE GENOMIC DNA]</scope>
</reference>
<evidence type="ECO:0000259" key="11">
    <source>
        <dbReference type="Pfam" id="PF06664"/>
    </source>
</evidence>
<dbReference type="STRING" id="400682.A0A1X7U5J7"/>
<feature type="signal peptide" evidence="10">
    <location>
        <begin position="1"/>
        <end position="17"/>
    </location>
</feature>
<dbReference type="KEGG" id="aqu:100633096"/>
<keyword evidence="4" id="KW-0879">Wnt signaling pathway</keyword>
<feature type="chain" id="PRO_5012485514" description="Protein wntless" evidence="10">
    <location>
        <begin position="18"/>
        <end position="481"/>
    </location>
</feature>
<evidence type="ECO:0000256" key="8">
    <source>
        <dbReference type="ARBA" id="ARBA00023136"/>
    </source>
</evidence>
<dbReference type="Proteomes" id="UP000007879">
    <property type="component" value="Unassembled WGS sequence"/>
</dbReference>
<evidence type="ECO:0000256" key="9">
    <source>
        <dbReference type="SAM" id="Phobius"/>
    </source>
</evidence>
<keyword evidence="7" id="KW-0333">Golgi apparatus</keyword>
<dbReference type="InterPro" id="IPR047843">
    <property type="entry name" value="WLS-like_TM"/>
</dbReference>
<evidence type="ECO:0000256" key="1">
    <source>
        <dbReference type="ARBA" id="ARBA00004653"/>
    </source>
</evidence>
<keyword evidence="6 9" id="KW-1133">Transmembrane helix</keyword>
<feature type="transmembrane region" description="Helical" evidence="9">
    <location>
        <begin position="313"/>
        <end position="331"/>
    </location>
</feature>
<comment type="similarity">
    <text evidence="2">Belongs to the wntless family.</text>
</comment>
<dbReference type="GO" id="GO:0061355">
    <property type="term" value="P:Wnt protein secretion"/>
    <property type="evidence" value="ECO:0007669"/>
    <property type="project" value="TreeGrafter"/>
</dbReference>
<dbReference type="GO" id="GO:0017147">
    <property type="term" value="F:Wnt-protein binding"/>
    <property type="evidence" value="ECO:0007669"/>
    <property type="project" value="InterPro"/>
</dbReference>
<accession>A0A1X7U5J7</accession>
<name>A0A1X7U5J7_AMPQE</name>
<dbReference type="PANTHER" id="PTHR13449">
    <property type="entry name" value="INTEGRAL MEMBRANE PROTEIN GPR177"/>
    <property type="match status" value="1"/>
</dbReference>
<dbReference type="InterPro" id="IPR009551">
    <property type="entry name" value="Wntless"/>
</dbReference>
<dbReference type="EnsemblMetazoa" id="Aqu2.1.22804_001">
    <property type="protein sequence ID" value="Aqu2.1.22804_001"/>
    <property type="gene ID" value="Aqu2.1.22804"/>
</dbReference>
<organism evidence="13">
    <name type="scientific">Amphimedon queenslandica</name>
    <name type="common">Sponge</name>
    <dbReference type="NCBI Taxonomy" id="400682"/>
    <lineage>
        <taxon>Eukaryota</taxon>
        <taxon>Metazoa</taxon>
        <taxon>Porifera</taxon>
        <taxon>Demospongiae</taxon>
        <taxon>Heteroscleromorpha</taxon>
        <taxon>Haplosclerida</taxon>
        <taxon>Niphatidae</taxon>
        <taxon>Amphimedon</taxon>
    </lineage>
</organism>
<evidence type="ECO:0000256" key="5">
    <source>
        <dbReference type="ARBA" id="ARBA00022692"/>
    </source>
</evidence>
<keyword evidence="5 9" id="KW-0812">Transmembrane</keyword>
<evidence type="ECO:0000256" key="10">
    <source>
        <dbReference type="SAM" id="SignalP"/>
    </source>
</evidence>
<gene>
    <name evidence="13" type="primary">100633096</name>
</gene>
<dbReference type="PANTHER" id="PTHR13449:SF2">
    <property type="entry name" value="PROTEIN WNTLESS HOMOLOG"/>
    <property type="match status" value="1"/>
</dbReference>
<proteinExistence type="inferred from homology"/>
<feature type="transmembrane region" description="Helical" evidence="9">
    <location>
        <begin position="356"/>
        <end position="380"/>
    </location>
</feature>